<name>A0ABU0I9M6_9HYPH</name>
<evidence type="ECO:0000313" key="4">
    <source>
        <dbReference type="EMBL" id="MDQ0454936.1"/>
    </source>
</evidence>
<comment type="caution">
    <text evidence="4">The sequence shown here is derived from an EMBL/GenBank/DDBJ whole genome shotgun (WGS) entry which is preliminary data.</text>
</comment>
<dbReference type="InterPro" id="IPR006140">
    <property type="entry name" value="D-isomer_DH_NAD-bd"/>
</dbReference>
<protein>
    <submittedName>
        <fullName evidence="4">Glyoxylate/hydroxypyruvate reductase A</fullName>
        <ecNumber evidence="4">1.1.1.79</ecNumber>
        <ecNumber evidence="4">1.1.1.81</ecNumber>
    </submittedName>
</protein>
<dbReference type="InterPro" id="IPR036291">
    <property type="entry name" value="NAD(P)-bd_dom_sf"/>
</dbReference>
<evidence type="ECO:0000313" key="5">
    <source>
        <dbReference type="Proteomes" id="UP001235269"/>
    </source>
</evidence>
<dbReference type="EC" id="1.1.1.81" evidence="4"/>
<gene>
    <name evidence="4" type="ORF">QO005_001266</name>
</gene>
<dbReference type="Proteomes" id="UP001235269">
    <property type="component" value="Unassembled WGS sequence"/>
</dbReference>
<feature type="domain" description="D-isomer specific 2-hydroxyacid dehydrogenase NAD-binding" evidence="3">
    <location>
        <begin position="101"/>
        <end position="272"/>
    </location>
</feature>
<dbReference type="GO" id="GO:0030267">
    <property type="term" value="F:glyoxylate reductase (NADPH) activity"/>
    <property type="evidence" value="ECO:0007669"/>
    <property type="project" value="UniProtKB-EC"/>
</dbReference>
<dbReference type="EMBL" id="JAUSWH010000003">
    <property type="protein sequence ID" value="MDQ0454936.1"/>
    <property type="molecule type" value="Genomic_DNA"/>
</dbReference>
<accession>A0ABU0I9M6</accession>
<sequence>MAFLFNSDAARGAIFRAAFAEALPDLPFHIGAADVDPKAVRYLITWTVPEDLARYENLDILFSIGAGVDQFNHDLVPPQVKIVRMVEEGIVRMMQEYVALAVLMLHRNLPVYLAQQRAGEWKSHAVLQAPERRVTVLGLGMLGSAVLERLKPFGFVLQGWSRSERQIDGVDCRHGVEALPQLLKETDTLICLLPLTQETRSFLNADLFAMLPEGASLVQAGRGPQLDQPALLAALESGHLSGAVLDVTDPEPLPADHPLWHHPRVIVTPHIASVTQPETAARSVIAAIRRHEAGLAPEGLVDRQRGY</sequence>
<reference evidence="4 5" key="1">
    <citation type="submission" date="2023-07" db="EMBL/GenBank/DDBJ databases">
        <title>Genomic Encyclopedia of Type Strains, Phase IV (KMG-IV): sequencing the most valuable type-strain genomes for metagenomic binning, comparative biology and taxonomic classification.</title>
        <authorList>
            <person name="Goeker M."/>
        </authorList>
    </citation>
    <scope>NUCLEOTIDE SEQUENCE [LARGE SCALE GENOMIC DNA]</scope>
    <source>
        <strain evidence="4 5">DSM 100301</strain>
    </source>
</reference>
<dbReference type="CDD" id="cd12164">
    <property type="entry name" value="GDH_like_2"/>
    <property type="match status" value="1"/>
</dbReference>
<proteinExistence type="predicted"/>
<dbReference type="PANTHER" id="PTHR43333">
    <property type="entry name" value="2-HACID_DH_C DOMAIN-CONTAINING PROTEIN"/>
    <property type="match status" value="1"/>
</dbReference>
<dbReference type="SUPFAM" id="SSF51735">
    <property type="entry name" value="NAD(P)-binding Rossmann-fold domains"/>
    <property type="match status" value="1"/>
</dbReference>
<keyword evidence="2" id="KW-0520">NAD</keyword>
<keyword evidence="1 4" id="KW-0560">Oxidoreductase</keyword>
<dbReference type="Pfam" id="PF02826">
    <property type="entry name" value="2-Hacid_dh_C"/>
    <property type="match status" value="1"/>
</dbReference>
<organism evidence="4 5">
    <name type="scientific">Rhizobium paknamense</name>
    <dbReference type="NCBI Taxonomy" id="1206817"/>
    <lineage>
        <taxon>Bacteria</taxon>
        <taxon>Pseudomonadati</taxon>
        <taxon>Pseudomonadota</taxon>
        <taxon>Alphaproteobacteria</taxon>
        <taxon>Hyphomicrobiales</taxon>
        <taxon>Rhizobiaceae</taxon>
        <taxon>Rhizobium/Agrobacterium group</taxon>
        <taxon>Rhizobium</taxon>
    </lineage>
</organism>
<evidence type="ECO:0000259" key="3">
    <source>
        <dbReference type="Pfam" id="PF02826"/>
    </source>
</evidence>
<dbReference type="GO" id="GO:0016618">
    <property type="term" value="F:hydroxypyruvate reductase [NAD(P)H] activity"/>
    <property type="evidence" value="ECO:0007669"/>
    <property type="project" value="UniProtKB-EC"/>
</dbReference>
<keyword evidence="5" id="KW-1185">Reference proteome</keyword>
<dbReference type="EC" id="1.1.1.79" evidence="4"/>
<evidence type="ECO:0000256" key="1">
    <source>
        <dbReference type="ARBA" id="ARBA00023002"/>
    </source>
</evidence>
<dbReference type="RefSeq" id="WP_307157143.1">
    <property type="nucleotide sequence ID" value="NZ_JAUSWH010000003.1"/>
</dbReference>
<dbReference type="PANTHER" id="PTHR43333:SF1">
    <property type="entry name" value="D-ISOMER SPECIFIC 2-HYDROXYACID DEHYDROGENASE NAD-BINDING DOMAIN-CONTAINING PROTEIN"/>
    <property type="match status" value="1"/>
</dbReference>
<evidence type="ECO:0000256" key="2">
    <source>
        <dbReference type="ARBA" id="ARBA00023027"/>
    </source>
</evidence>
<dbReference type="Gene3D" id="3.40.50.720">
    <property type="entry name" value="NAD(P)-binding Rossmann-like Domain"/>
    <property type="match status" value="2"/>
</dbReference>